<dbReference type="InterPro" id="IPR050177">
    <property type="entry name" value="Lipid_A_modif_metabolic_enz"/>
</dbReference>
<evidence type="ECO:0000256" key="1">
    <source>
        <dbReference type="SAM" id="Phobius"/>
    </source>
</evidence>
<organism evidence="3 4">
    <name type="scientific">Actinocorallia herbida</name>
    <dbReference type="NCBI Taxonomy" id="58109"/>
    <lineage>
        <taxon>Bacteria</taxon>
        <taxon>Bacillati</taxon>
        <taxon>Actinomycetota</taxon>
        <taxon>Actinomycetes</taxon>
        <taxon>Streptosporangiales</taxon>
        <taxon>Thermomonosporaceae</taxon>
        <taxon>Actinocorallia</taxon>
    </lineage>
</organism>
<keyword evidence="1" id="KW-0472">Membrane</keyword>
<dbReference type="RefSeq" id="WP_123662084.1">
    <property type="nucleotide sequence ID" value="NZ_RJKE01000001.1"/>
</dbReference>
<dbReference type="PANTHER" id="PTHR43245">
    <property type="entry name" value="BIFUNCTIONAL POLYMYXIN RESISTANCE PROTEIN ARNA"/>
    <property type="match status" value="1"/>
</dbReference>
<evidence type="ECO:0000313" key="4">
    <source>
        <dbReference type="Proteomes" id="UP000272400"/>
    </source>
</evidence>
<dbReference type="OrthoDB" id="9795501at2"/>
<evidence type="ECO:0000313" key="3">
    <source>
        <dbReference type="EMBL" id="ROO83143.1"/>
    </source>
</evidence>
<accession>A0A3N1CPD4</accession>
<dbReference type="SUPFAM" id="SSF51735">
    <property type="entry name" value="NAD(P)-binding Rossmann-fold domains"/>
    <property type="match status" value="1"/>
</dbReference>
<reference evidence="3 4" key="1">
    <citation type="submission" date="2018-11" db="EMBL/GenBank/DDBJ databases">
        <title>Sequencing the genomes of 1000 actinobacteria strains.</title>
        <authorList>
            <person name="Klenk H.-P."/>
        </authorList>
    </citation>
    <scope>NUCLEOTIDE SEQUENCE [LARGE SCALE GENOMIC DNA]</scope>
    <source>
        <strain evidence="3 4">DSM 44254</strain>
    </source>
</reference>
<dbReference type="InterPro" id="IPR036291">
    <property type="entry name" value="NAD(P)-bd_dom_sf"/>
</dbReference>
<keyword evidence="4" id="KW-1185">Reference proteome</keyword>
<dbReference type="Pfam" id="PF01370">
    <property type="entry name" value="Epimerase"/>
    <property type="match status" value="1"/>
</dbReference>
<dbReference type="PANTHER" id="PTHR43245:SF52">
    <property type="entry name" value="NAD-DEPENDENT EPIMERASE_DEHYDRATASE"/>
    <property type="match status" value="1"/>
</dbReference>
<comment type="caution">
    <text evidence="3">The sequence shown here is derived from an EMBL/GenBank/DDBJ whole genome shotgun (WGS) entry which is preliminary data.</text>
</comment>
<dbReference type="EMBL" id="RJKE01000001">
    <property type="protein sequence ID" value="ROO83143.1"/>
    <property type="molecule type" value="Genomic_DNA"/>
</dbReference>
<dbReference type="AlphaFoldDB" id="A0A3N1CPD4"/>
<gene>
    <name evidence="3" type="ORF">EDD29_0635</name>
</gene>
<proteinExistence type="predicted"/>
<dbReference type="Proteomes" id="UP000272400">
    <property type="component" value="Unassembled WGS sequence"/>
</dbReference>
<dbReference type="Gene3D" id="3.40.50.720">
    <property type="entry name" value="NAD(P)-binding Rossmann-like Domain"/>
    <property type="match status" value="1"/>
</dbReference>
<evidence type="ECO:0000259" key="2">
    <source>
        <dbReference type="Pfam" id="PF01370"/>
    </source>
</evidence>
<keyword evidence="1" id="KW-0812">Transmembrane</keyword>
<sequence length="352" mass="37158">MSTGDRRTVAVTGAASGIGQALTERLVASGRFARVIALDGRRGDVPGAVWRVVDIRDPALARRLDDVDVLVHVDVDRSPETDPKERRTYNVRGAQTVIACAAGAGVRDAILLSSAAVYGASAENPLPLPENAPLRAEPDTSVAGDFLEIEELAAGRLHPGLRISIVRPASLAGPGIDTVVTRHFEAPRLLRAKGVEPRWQFCHVDDLVAALELAALGEVSGAIAVGCEGFLTGEEVEQITGKSGFELPASLTFGTAQRLHRLGLTPAPATDLHYVVYPWVVDCAKLRASGWKPQHDNEAALRAMLAESAGRHAVVGRRVGGKEATMATAAGATVAVIGAAAAVRRARKRRRI</sequence>
<feature type="transmembrane region" description="Helical" evidence="1">
    <location>
        <begin position="324"/>
        <end position="343"/>
    </location>
</feature>
<name>A0A3N1CPD4_9ACTN</name>
<protein>
    <submittedName>
        <fullName evidence="3">Nucleoside-diphosphate-sugar epimerase</fullName>
    </submittedName>
</protein>
<dbReference type="InterPro" id="IPR001509">
    <property type="entry name" value="Epimerase_deHydtase"/>
</dbReference>
<feature type="domain" description="NAD-dependent epimerase/dehydratase" evidence="2">
    <location>
        <begin position="9"/>
        <end position="215"/>
    </location>
</feature>
<keyword evidence="1" id="KW-1133">Transmembrane helix</keyword>